<dbReference type="AlphaFoldDB" id="W5NCF7"/>
<dbReference type="GeneTree" id="ENSGT00390000003706"/>
<keyword evidence="2" id="KW-1185">Reference proteome</keyword>
<dbReference type="Proteomes" id="UP000018468">
    <property type="component" value="Linkage group LG7"/>
</dbReference>
<proteinExistence type="predicted"/>
<evidence type="ECO:0000313" key="2">
    <source>
        <dbReference type="Proteomes" id="UP000018468"/>
    </source>
</evidence>
<dbReference type="InterPro" id="IPR029062">
    <property type="entry name" value="Class_I_gatase-like"/>
</dbReference>
<accession>W5NCF7</accession>
<dbReference type="EMBL" id="AHAT01016786">
    <property type="status" value="NOT_ANNOTATED_CDS"/>
    <property type="molecule type" value="Genomic_DNA"/>
</dbReference>
<dbReference type="Gene3D" id="3.40.50.880">
    <property type="match status" value="2"/>
</dbReference>
<organism evidence="1 2">
    <name type="scientific">Lepisosteus oculatus</name>
    <name type="common">Spotted gar</name>
    <dbReference type="NCBI Taxonomy" id="7918"/>
    <lineage>
        <taxon>Eukaryota</taxon>
        <taxon>Metazoa</taxon>
        <taxon>Chordata</taxon>
        <taxon>Craniata</taxon>
        <taxon>Vertebrata</taxon>
        <taxon>Euteleostomi</taxon>
        <taxon>Actinopterygii</taxon>
        <taxon>Neopterygii</taxon>
        <taxon>Holostei</taxon>
        <taxon>Semionotiformes</taxon>
        <taxon>Lepisosteidae</taxon>
        <taxon>Lepisosteus</taxon>
    </lineage>
</organism>
<dbReference type="PANTHER" id="PTHR10224">
    <property type="entry name" value="ES1 PROTEIN HOMOLOG, MITOCHONDRIAL"/>
    <property type="match status" value="1"/>
</dbReference>
<dbReference type="HOGENOM" id="CLU_072952_0_0_1"/>
<name>W5NCF7_LEPOC</name>
<dbReference type="Bgee" id="ENSLOCG00000014872">
    <property type="expression patterns" value="Expressed in larva and 13 other cell types or tissues"/>
</dbReference>
<dbReference type="EMBL" id="AHAT01016785">
    <property type="status" value="NOT_ANNOTATED_CDS"/>
    <property type="molecule type" value="Genomic_DNA"/>
</dbReference>
<dbReference type="eggNOG" id="ENOG502QQFM">
    <property type="taxonomic scope" value="Eukaryota"/>
</dbReference>
<sequence>VIHISQSEHSSLCTSAYLPATNSSTVCVLRSAAMVKRVAVILSGCGVYDGSEVHESSAVLVHLSRAGAKVRIRPPRHIIDCRGGRNGLIVLGSGLGSLSVGSPHVLPVPSYGGFARLSPKDMAPGPVIQTRGVAGSVLSRSARNLDFFHSYVASAVANRGSPKRALGVTAAVDPPALLCSAPRWPYAGTAAAVKEMGCKHVNRDVGEVHVDAKNKLVTTSAFMCNAPLHQIFDGIGVMVADVLKMA</sequence>
<reference evidence="1" key="3">
    <citation type="submission" date="2025-09" db="UniProtKB">
        <authorList>
            <consortium name="Ensembl"/>
        </authorList>
    </citation>
    <scope>IDENTIFICATION</scope>
</reference>
<evidence type="ECO:0000313" key="1">
    <source>
        <dbReference type="Ensembl" id="ENSLOCP00000018316.1"/>
    </source>
</evidence>
<protein>
    <submittedName>
        <fullName evidence="1">Si:ch211-153b23.5</fullName>
    </submittedName>
</protein>
<dbReference type="PANTHER" id="PTHR10224:SF11">
    <property type="entry name" value="ES1 PROTEIN HOMOLOG, MITOCHONDRIAL"/>
    <property type="match status" value="1"/>
</dbReference>
<reference evidence="2" key="1">
    <citation type="submission" date="2011-12" db="EMBL/GenBank/DDBJ databases">
        <title>The Draft Genome of Lepisosteus oculatus.</title>
        <authorList>
            <consortium name="The Broad Institute Genome Assembly &amp; Analysis Group"/>
            <consortium name="Computational R&amp;D Group"/>
            <consortium name="and Sequencing Platform"/>
            <person name="Di Palma F."/>
            <person name="Alfoldi J."/>
            <person name="Johnson J."/>
            <person name="Berlin A."/>
            <person name="Gnerre S."/>
            <person name="Jaffe D."/>
            <person name="MacCallum I."/>
            <person name="Young S."/>
            <person name="Walker B.J."/>
            <person name="Lander E.S."/>
            <person name="Lindblad-Toh K."/>
        </authorList>
    </citation>
    <scope>NUCLEOTIDE SEQUENCE [LARGE SCALE GENOMIC DNA]</scope>
</reference>
<dbReference type="InParanoid" id="W5NCF7"/>
<dbReference type="EMBL" id="AHAT01016784">
    <property type="status" value="NOT_ANNOTATED_CDS"/>
    <property type="molecule type" value="Genomic_DNA"/>
</dbReference>
<dbReference type="SUPFAM" id="SSF52317">
    <property type="entry name" value="Class I glutamine amidotransferase-like"/>
    <property type="match status" value="2"/>
</dbReference>
<dbReference type="Ensembl" id="ENSLOCT00000018348.1">
    <property type="protein sequence ID" value="ENSLOCP00000018316.1"/>
    <property type="gene ID" value="ENSLOCG00000014872.1"/>
</dbReference>
<reference evidence="1" key="2">
    <citation type="submission" date="2025-08" db="UniProtKB">
        <authorList>
            <consortium name="Ensembl"/>
        </authorList>
    </citation>
    <scope>IDENTIFICATION</scope>
</reference>